<keyword evidence="2" id="KW-1185">Reference proteome</keyword>
<gene>
    <name evidence="1" type="ORF">CLIB1444_05S08724</name>
</gene>
<dbReference type="EMBL" id="CALSDN010000005">
    <property type="protein sequence ID" value="CAH6721331.1"/>
    <property type="molecule type" value="Genomic_DNA"/>
</dbReference>
<proteinExistence type="predicted"/>
<keyword evidence="1" id="KW-0418">Kinase</keyword>
<keyword evidence="1" id="KW-0808">Transferase</keyword>
<comment type="caution">
    <text evidence="1">The sequence shown here is derived from an EMBL/GenBank/DDBJ whole genome shotgun (WGS) entry which is preliminary data.</text>
</comment>
<sequence length="431" mass="50453">MSVFNFDDFNDKIDQLNYRVVDDEVLNDNFALEEEEFDDEEHEADADDEVIEFNGTSGNKFKARRGSLSVDLNMQSPFISRSVKGDNDSFYKPTLEDFQPIKVLGKGSYGKVLLVQQISTGKLFAQKQLKKISLLMNEEKNLERTLNERKILEKVNHVNIVRLFYAFQDFNKVYLILEYLDGGELFYHLSQEQYLSETSASFYIAQLILALRYLHLELNVIYRDLKPENCMLNSEGNLVLTDFGLSKVIEEDERNHSFIGTIQYMAPEILKNEAYSYEVDWWSLGCIAFDLLTGSPPFTGNNNKKITEKILASKKNLKFPFYLSLDAKNFLRKLLVVNIDKRLNLDDDEIFEKIKKDRFFRKVDWNLINDNRSLPPILPIITNPILAENFDKQFTEMEFTPPNKFNDDILHVKDFTFTNDKFLNNYYEMKK</sequence>
<reference evidence="1" key="1">
    <citation type="submission" date="2022-06" db="EMBL/GenBank/DDBJ databases">
        <authorList>
            <person name="Legras J.-L."/>
            <person name="Devillers H."/>
            <person name="Grondin C."/>
        </authorList>
    </citation>
    <scope>NUCLEOTIDE SEQUENCE</scope>
    <source>
        <strain evidence="1">CLIB 1444</strain>
    </source>
</reference>
<name>A0ACA9Y906_9ASCO</name>
<protein>
    <submittedName>
        <fullName evidence="1">Serine/threonine-protein kinase Ypk3p</fullName>
    </submittedName>
</protein>
<evidence type="ECO:0000313" key="1">
    <source>
        <dbReference type="EMBL" id="CAH6721331.1"/>
    </source>
</evidence>
<accession>A0ACA9Y906</accession>
<evidence type="ECO:0000313" key="2">
    <source>
        <dbReference type="Proteomes" id="UP001152531"/>
    </source>
</evidence>
<organism evidence="1 2">
    <name type="scientific">[Candida] jaroonii</name>
    <dbReference type="NCBI Taxonomy" id="467808"/>
    <lineage>
        <taxon>Eukaryota</taxon>
        <taxon>Fungi</taxon>
        <taxon>Dikarya</taxon>
        <taxon>Ascomycota</taxon>
        <taxon>Saccharomycotina</taxon>
        <taxon>Pichiomycetes</taxon>
        <taxon>Debaryomycetaceae</taxon>
        <taxon>Yamadazyma</taxon>
    </lineage>
</organism>
<dbReference type="Proteomes" id="UP001152531">
    <property type="component" value="Unassembled WGS sequence"/>
</dbReference>